<keyword evidence="9" id="KW-0175">Coiled coil</keyword>
<dbReference type="OrthoDB" id="422156at2759"/>
<reference evidence="11" key="2">
    <citation type="submission" date="2015-01" db="EMBL/GenBank/DDBJ databases">
        <title>Evolutionary Origins and Diversification of the Mycorrhizal Mutualists.</title>
        <authorList>
            <consortium name="DOE Joint Genome Institute"/>
            <consortium name="Mycorrhizal Genomics Consortium"/>
            <person name="Kohler A."/>
            <person name="Kuo A."/>
            <person name="Nagy L.G."/>
            <person name="Floudas D."/>
            <person name="Copeland A."/>
            <person name="Barry K.W."/>
            <person name="Cichocki N."/>
            <person name="Veneault-Fourrey C."/>
            <person name="LaButti K."/>
            <person name="Lindquist E.A."/>
            <person name="Lipzen A."/>
            <person name="Lundell T."/>
            <person name="Morin E."/>
            <person name="Murat C."/>
            <person name="Riley R."/>
            <person name="Ohm R."/>
            <person name="Sun H."/>
            <person name="Tunlid A."/>
            <person name="Henrissat B."/>
            <person name="Grigoriev I.V."/>
            <person name="Hibbett D.S."/>
            <person name="Martin F."/>
        </authorList>
    </citation>
    <scope>NUCLEOTIDE SEQUENCE [LARGE SCALE GENOMIC DNA]</scope>
    <source>
        <strain evidence="11">MUT 4182</strain>
    </source>
</reference>
<keyword evidence="11" id="KW-1185">Reference proteome</keyword>
<dbReference type="HOGENOM" id="CLU_078034_0_0_1"/>
<evidence type="ECO:0000256" key="3">
    <source>
        <dbReference type="ARBA" id="ARBA00022448"/>
    </source>
</evidence>
<dbReference type="GO" id="GO:0031201">
    <property type="term" value="C:SNARE complex"/>
    <property type="evidence" value="ECO:0007669"/>
    <property type="project" value="TreeGrafter"/>
</dbReference>
<sequence length="163" mass="18253">MATSTSRYDALRKQSRTLESLVESKLSAYARLASTVTRSADLEAGSTSTERLRDAENEVEGLLDKLRETHEEMAAQLNDTTSPPSQSMLHAVQRHRDVLQDYTRDFARTKSNVQKALDKANLLGDVRNDISSYKAAHSSVTDALLEERGRIDSSHRMIDETLE</sequence>
<evidence type="ECO:0000313" key="11">
    <source>
        <dbReference type="Proteomes" id="UP000054248"/>
    </source>
</evidence>
<dbReference type="InterPro" id="IPR023601">
    <property type="entry name" value="Golgi_SNAP_su1"/>
</dbReference>
<evidence type="ECO:0000256" key="8">
    <source>
        <dbReference type="ARBA" id="ARBA00023136"/>
    </source>
</evidence>
<dbReference type="GO" id="GO:0048219">
    <property type="term" value="P:inter-Golgi cisterna vesicle-mediated transport"/>
    <property type="evidence" value="ECO:0007669"/>
    <property type="project" value="TreeGrafter"/>
</dbReference>
<dbReference type="GO" id="GO:0015031">
    <property type="term" value="P:protein transport"/>
    <property type="evidence" value="ECO:0007669"/>
    <property type="project" value="UniProtKB-KW"/>
</dbReference>
<evidence type="ECO:0000256" key="4">
    <source>
        <dbReference type="ARBA" id="ARBA00022692"/>
    </source>
</evidence>
<dbReference type="GO" id="GO:0006906">
    <property type="term" value="P:vesicle fusion"/>
    <property type="evidence" value="ECO:0007669"/>
    <property type="project" value="TreeGrafter"/>
</dbReference>
<evidence type="ECO:0000256" key="2">
    <source>
        <dbReference type="ARBA" id="ARBA00008473"/>
    </source>
</evidence>
<keyword evidence="6" id="KW-1133">Transmembrane helix</keyword>
<evidence type="ECO:0000313" key="10">
    <source>
        <dbReference type="EMBL" id="KIO25504.1"/>
    </source>
</evidence>
<name>A0A0C3QI05_9AGAM</name>
<comment type="subcellular location">
    <subcellularLocation>
        <location evidence="1">Golgi apparatus membrane</location>
        <topology evidence="1">Single-pass type IV membrane protein</topology>
    </subcellularLocation>
</comment>
<keyword evidence="8" id="KW-0472">Membrane</keyword>
<gene>
    <name evidence="10" type="ORF">M407DRAFT_75651</name>
</gene>
<evidence type="ECO:0000256" key="9">
    <source>
        <dbReference type="SAM" id="Coils"/>
    </source>
</evidence>
<comment type="similarity">
    <text evidence="2">Belongs to the GOSR1 family.</text>
</comment>
<dbReference type="GO" id="GO:0000139">
    <property type="term" value="C:Golgi membrane"/>
    <property type="evidence" value="ECO:0007669"/>
    <property type="project" value="UniProtKB-SubCell"/>
</dbReference>
<dbReference type="AlphaFoldDB" id="A0A0C3QI05"/>
<dbReference type="GO" id="GO:0005801">
    <property type="term" value="C:cis-Golgi network"/>
    <property type="evidence" value="ECO:0007669"/>
    <property type="project" value="InterPro"/>
</dbReference>
<dbReference type="PANTHER" id="PTHR21094">
    <property type="entry name" value="GOS-28 SNARE- RELATED"/>
    <property type="match status" value="1"/>
</dbReference>
<accession>A0A0C3QI05</accession>
<evidence type="ECO:0000256" key="7">
    <source>
        <dbReference type="ARBA" id="ARBA00023034"/>
    </source>
</evidence>
<proteinExistence type="inferred from homology"/>
<keyword evidence="3" id="KW-0813">Transport</keyword>
<keyword evidence="4" id="KW-0812">Transmembrane</keyword>
<dbReference type="Proteomes" id="UP000054248">
    <property type="component" value="Unassembled WGS sequence"/>
</dbReference>
<evidence type="ECO:0000256" key="1">
    <source>
        <dbReference type="ARBA" id="ARBA00004409"/>
    </source>
</evidence>
<protein>
    <recommendedName>
        <fullName evidence="12">Golgi SNAP receptor complex member 1</fullName>
    </recommendedName>
</protein>
<keyword evidence="7" id="KW-0333">Golgi apparatus</keyword>
<keyword evidence="5" id="KW-0653">Protein transport</keyword>
<feature type="coiled-coil region" evidence="9">
    <location>
        <begin position="52"/>
        <end position="119"/>
    </location>
</feature>
<dbReference type="GO" id="GO:0005797">
    <property type="term" value="C:Golgi medial cisterna"/>
    <property type="evidence" value="ECO:0007669"/>
    <property type="project" value="TreeGrafter"/>
</dbReference>
<dbReference type="STRING" id="1051891.A0A0C3QI05"/>
<evidence type="ECO:0008006" key="12">
    <source>
        <dbReference type="Google" id="ProtNLM"/>
    </source>
</evidence>
<evidence type="ECO:0000256" key="6">
    <source>
        <dbReference type="ARBA" id="ARBA00022989"/>
    </source>
</evidence>
<reference evidence="10 11" key="1">
    <citation type="submission" date="2014-04" db="EMBL/GenBank/DDBJ databases">
        <authorList>
            <consortium name="DOE Joint Genome Institute"/>
            <person name="Kuo A."/>
            <person name="Girlanda M."/>
            <person name="Perotto S."/>
            <person name="Kohler A."/>
            <person name="Nagy L.G."/>
            <person name="Floudas D."/>
            <person name="Copeland A."/>
            <person name="Barry K.W."/>
            <person name="Cichocki N."/>
            <person name="Veneault-Fourrey C."/>
            <person name="LaButti K."/>
            <person name="Lindquist E.A."/>
            <person name="Lipzen A."/>
            <person name="Lundell T."/>
            <person name="Morin E."/>
            <person name="Murat C."/>
            <person name="Sun H."/>
            <person name="Tunlid A."/>
            <person name="Henrissat B."/>
            <person name="Grigoriev I.V."/>
            <person name="Hibbett D.S."/>
            <person name="Martin F."/>
            <person name="Nordberg H.P."/>
            <person name="Cantor M.N."/>
            <person name="Hua S.X."/>
        </authorList>
    </citation>
    <scope>NUCLEOTIDE SEQUENCE [LARGE SCALE GENOMIC DNA]</scope>
    <source>
        <strain evidence="10 11">MUT 4182</strain>
    </source>
</reference>
<organism evidence="10 11">
    <name type="scientific">Tulasnella calospora MUT 4182</name>
    <dbReference type="NCBI Taxonomy" id="1051891"/>
    <lineage>
        <taxon>Eukaryota</taxon>
        <taxon>Fungi</taxon>
        <taxon>Dikarya</taxon>
        <taxon>Basidiomycota</taxon>
        <taxon>Agaricomycotina</taxon>
        <taxon>Agaricomycetes</taxon>
        <taxon>Cantharellales</taxon>
        <taxon>Tulasnellaceae</taxon>
        <taxon>Tulasnella</taxon>
    </lineage>
</organism>
<dbReference type="GO" id="GO:0006888">
    <property type="term" value="P:endoplasmic reticulum to Golgi vesicle-mediated transport"/>
    <property type="evidence" value="ECO:0007669"/>
    <property type="project" value="InterPro"/>
</dbReference>
<dbReference type="GO" id="GO:0005484">
    <property type="term" value="F:SNAP receptor activity"/>
    <property type="evidence" value="ECO:0007669"/>
    <property type="project" value="TreeGrafter"/>
</dbReference>
<dbReference type="EMBL" id="KN823041">
    <property type="protein sequence ID" value="KIO25504.1"/>
    <property type="molecule type" value="Genomic_DNA"/>
</dbReference>
<evidence type="ECO:0000256" key="5">
    <source>
        <dbReference type="ARBA" id="ARBA00022927"/>
    </source>
</evidence>
<dbReference type="PANTHER" id="PTHR21094:SF2">
    <property type="entry name" value="GOLGI SNAP RECEPTOR COMPLEX MEMBER 1"/>
    <property type="match status" value="1"/>
</dbReference>